<keyword evidence="1" id="KW-0813">Transport</keyword>
<dbReference type="InterPro" id="IPR051120">
    <property type="entry name" value="ABC_AA/LPS_Transport"/>
</dbReference>
<evidence type="ECO:0000256" key="3">
    <source>
        <dbReference type="ARBA" id="ARBA00022840"/>
    </source>
</evidence>
<evidence type="ECO:0000256" key="2">
    <source>
        <dbReference type="ARBA" id="ARBA00022741"/>
    </source>
</evidence>
<dbReference type="PROSITE" id="PS50893">
    <property type="entry name" value="ABC_TRANSPORTER_2"/>
    <property type="match status" value="1"/>
</dbReference>
<dbReference type="Pfam" id="PF00005">
    <property type="entry name" value="ABC_tran"/>
    <property type="match status" value="1"/>
</dbReference>
<dbReference type="PANTHER" id="PTHR45772:SF9">
    <property type="entry name" value="CONSERVED COMPONENT OF ABC TRANSPORTER FOR NATURAL AMINO ACIDS"/>
    <property type="match status" value="1"/>
</dbReference>
<dbReference type="Pfam" id="PF12399">
    <property type="entry name" value="BCA_ABC_TP_C"/>
    <property type="match status" value="1"/>
</dbReference>
<dbReference type="PANTHER" id="PTHR45772">
    <property type="entry name" value="CONSERVED COMPONENT OF ABC TRANSPORTER FOR NATURAL AMINO ACIDS-RELATED"/>
    <property type="match status" value="1"/>
</dbReference>
<dbReference type="SUPFAM" id="SSF52540">
    <property type="entry name" value="P-loop containing nucleoside triphosphate hydrolases"/>
    <property type="match status" value="1"/>
</dbReference>
<evidence type="ECO:0000259" key="4">
    <source>
        <dbReference type="PROSITE" id="PS50893"/>
    </source>
</evidence>
<gene>
    <name evidence="5" type="ORF">FNH05_18925</name>
</gene>
<keyword evidence="3 5" id="KW-0067">ATP-binding</keyword>
<evidence type="ECO:0000313" key="5">
    <source>
        <dbReference type="EMBL" id="TVT47529.1"/>
    </source>
</evidence>
<keyword evidence="2" id="KW-0547">Nucleotide-binding</keyword>
<reference evidence="5 6" key="2">
    <citation type="submission" date="2019-08" db="EMBL/GenBank/DDBJ databases">
        <title>Amycolatopsis acidicola sp. nov., isolated from peat swamp forest soil.</title>
        <authorList>
            <person name="Srisuk N."/>
        </authorList>
    </citation>
    <scope>NUCLEOTIDE SEQUENCE [LARGE SCALE GENOMIC DNA]</scope>
    <source>
        <strain evidence="5 6">TBRC 6029</strain>
    </source>
</reference>
<dbReference type="InterPro" id="IPR032823">
    <property type="entry name" value="BCA_ABC_TP_C"/>
</dbReference>
<dbReference type="GO" id="GO:0016887">
    <property type="term" value="F:ATP hydrolysis activity"/>
    <property type="evidence" value="ECO:0007669"/>
    <property type="project" value="InterPro"/>
</dbReference>
<evidence type="ECO:0000256" key="1">
    <source>
        <dbReference type="ARBA" id="ARBA00022448"/>
    </source>
</evidence>
<feature type="domain" description="ABC transporter" evidence="4">
    <location>
        <begin position="8"/>
        <end position="254"/>
    </location>
</feature>
<name>A0A558CFH5_9PSEU</name>
<dbReference type="InterPro" id="IPR027417">
    <property type="entry name" value="P-loop_NTPase"/>
</dbReference>
<dbReference type="AlphaFoldDB" id="A0A558CFH5"/>
<comment type="caution">
    <text evidence="5">The sequence shown here is derived from an EMBL/GenBank/DDBJ whole genome shotgun (WGS) entry which is preliminary data.</text>
</comment>
<evidence type="ECO:0000313" key="6">
    <source>
        <dbReference type="Proteomes" id="UP000320011"/>
    </source>
</evidence>
<protein>
    <submittedName>
        <fullName evidence="5">ABC transporter ATP-binding protein</fullName>
    </submittedName>
</protein>
<dbReference type="CDD" id="cd03219">
    <property type="entry name" value="ABC_Mj1267_LivG_branched"/>
    <property type="match status" value="1"/>
</dbReference>
<accession>A0A558CFH5</accession>
<dbReference type="SMART" id="SM00382">
    <property type="entry name" value="AAA"/>
    <property type="match status" value="1"/>
</dbReference>
<keyword evidence="6" id="KW-1185">Reference proteome</keyword>
<dbReference type="GO" id="GO:0005886">
    <property type="term" value="C:plasma membrane"/>
    <property type="evidence" value="ECO:0007669"/>
    <property type="project" value="TreeGrafter"/>
</dbReference>
<dbReference type="RefSeq" id="WP_144590026.1">
    <property type="nucleotide sequence ID" value="NZ_VJWX01000184.1"/>
</dbReference>
<reference evidence="5 6" key="1">
    <citation type="submission" date="2019-07" db="EMBL/GenBank/DDBJ databases">
        <authorList>
            <person name="Duangmal K."/>
            <person name="Teo W.F.A."/>
        </authorList>
    </citation>
    <scope>NUCLEOTIDE SEQUENCE [LARGE SCALE GENOMIC DNA]</scope>
    <source>
        <strain evidence="5 6">TBRC 6029</strain>
    </source>
</reference>
<dbReference type="Proteomes" id="UP000320011">
    <property type="component" value="Unassembled WGS sequence"/>
</dbReference>
<proteinExistence type="predicted"/>
<dbReference type="GO" id="GO:0005524">
    <property type="term" value="F:ATP binding"/>
    <property type="evidence" value="ECO:0007669"/>
    <property type="project" value="UniProtKB-KW"/>
</dbReference>
<dbReference type="Gene3D" id="3.40.50.300">
    <property type="entry name" value="P-loop containing nucleotide triphosphate hydrolases"/>
    <property type="match status" value="1"/>
</dbReference>
<dbReference type="InterPro" id="IPR003439">
    <property type="entry name" value="ABC_transporter-like_ATP-bd"/>
</dbReference>
<organism evidence="5 6">
    <name type="scientific">Amycolatopsis rhizosphaerae</name>
    <dbReference type="NCBI Taxonomy" id="2053003"/>
    <lineage>
        <taxon>Bacteria</taxon>
        <taxon>Bacillati</taxon>
        <taxon>Actinomycetota</taxon>
        <taxon>Actinomycetes</taxon>
        <taxon>Pseudonocardiales</taxon>
        <taxon>Pseudonocardiaceae</taxon>
        <taxon>Amycolatopsis</taxon>
    </lineage>
</organism>
<dbReference type="FunFam" id="3.40.50.300:FF:000421">
    <property type="entry name" value="Branched-chain amino acid ABC transporter ATP-binding protein"/>
    <property type="match status" value="1"/>
</dbReference>
<dbReference type="OrthoDB" id="8724465at2"/>
<sequence>MADGSPLLRAEELSVSFGGLRVLDRVSVAVPRGAVLGVIGPNGAGKTTLFNTICGFVRPGAGSLTFDGHSLRGIGPHRLTRLGIARTLQGLGLFPGLSVLDNVIAGASHRARGGVAGALLAAPWAQRHDRHLRAEAMTMLDRLGIASDADRICGGLPYGTRKRVALARALVSAPKLLMLDEPAAGLSAGETAELAELVLGLRGETTIMLVEHHMDFVMRLCDQLVVLDFGQVIARGTPEQIRADPAVQRAYLGEPVEVAGA</sequence>
<dbReference type="InterPro" id="IPR003593">
    <property type="entry name" value="AAA+_ATPase"/>
</dbReference>
<dbReference type="EMBL" id="VJWX01000184">
    <property type="protein sequence ID" value="TVT47529.1"/>
    <property type="molecule type" value="Genomic_DNA"/>
</dbReference>